<dbReference type="Proteomes" id="UP000630660">
    <property type="component" value="Unassembled WGS sequence"/>
</dbReference>
<evidence type="ECO:0000313" key="2">
    <source>
        <dbReference type="Proteomes" id="UP000630660"/>
    </source>
</evidence>
<gene>
    <name evidence="1" type="ORF">GF359_08190</name>
</gene>
<protein>
    <recommendedName>
        <fullName evidence="3">4-vinyl reductase 4VR domain-containing protein</fullName>
    </recommendedName>
</protein>
<name>A0A9D5KAM1_UNCW3</name>
<accession>A0A9D5KAM1</accession>
<organism evidence="1 2">
    <name type="scientific">candidate division WOR-3 bacterium</name>
    <dbReference type="NCBI Taxonomy" id="2052148"/>
    <lineage>
        <taxon>Bacteria</taxon>
        <taxon>Bacteria division WOR-3</taxon>
    </lineage>
</organism>
<reference evidence="1" key="1">
    <citation type="submission" date="2019-11" db="EMBL/GenBank/DDBJ databases">
        <title>Microbial mats filling the niche in hypersaline microbial mats.</title>
        <authorList>
            <person name="Wong H.L."/>
            <person name="Macleod F.I."/>
            <person name="White R.A. III"/>
            <person name="Burns B.P."/>
        </authorList>
    </citation>
    <scope>NUCLEOTIDE SEQUENCE</scope>
    <source>
        <strain evidence="1">Bin_327</strain>
    </source>
</reference>
<dbReference type="EMBL" id="WJKJ01000273">
    <property type="protein sequence ID" value="MBD3365180.1"/>
    <property type="molecule type" value="Genomic_DNA"/>
</dbReference>
<sequence>MANIRGNTFVAVNEWMVKHLEGLRYERFMAKMRAPVARSLSRPEGWAWYPLEYLTEIYESIVQYLGNGKPAPLIDIGVFLAETDLGGGPKSKTSLLPMSRILPRLSFLWARYKDCGEVNVEFIDEERSKALVSITGYDGNPDHCRVNGAWIERVCKLMSGREVKAEETTCRWKVGGNTCTWEVSWQ</sequence>
<evidence type="ECO:0000313" key="1">
    <source>
        <dbReference type="EMBL" id="MBD3365180.1"/>
    </source>
</evidence>
<evidence type="ECO:0008006" key="3">
    <source>
        <dbReference type="Google" id="ProtNLM"/>
    </source>
</evidence>
<proteinExistence type="predicted"/>
<dbReference type="AlphaFoldDB" id="A0A9D5KAM1"/>
<comment type="caution">
    <text evidence="1">The sequence shown here is derived from an EMBL/GenBank/DDBJ whole genome shotgun (WGS) entry which is preliminary data.</text>
</comment>